<name>A0A3A8QYR9_9BACT</name>
<proteinExistence type="predicted"/>
<sequence length="162" mass="17085">MPDVTIVPVNSALTIERALYKLHGALTSNDYRSMVAKLPDLIKNTILPALGNILTRVQEVVSQFVNAETLKQLTSILNAGMDVVGATMDMLEGAALRVAETARRFLAIAADFIAVGKEHILAIIDLLGKIGAALANKEPKETALGPDTLSTVKALGLLALAA</sequence>
<comment type="caution">
    <text evidence="1">The sequence shown here is derived from an EMBL/GenBank/DDBJ whole genome shotgun (WGS) entry which is preliminary data.</text>
</comment>
<dbReference type="Proteomes" id="UP000272888">
    <property type="component" value="Unassembled WGS sequence"/>
</dbReference>
<dbReference type="EMBL" id="RAWB01000008">
    <property type="protein sequence ID" value="RKH68284.1"/>
    <property type="molecule type" value="Genomic_DNA"/>
</dbReference>
<dbReference type="AlphaFoldDB" id="A0A3A8QYR9"/>
<dbReference type="RefSeq" id="WP_120641640.1">
    <property type="nucleotide sequence ID" value="NZ_RAWB01000008.1"/>
</dbReference>
<evidence type="ECO:0000313" key="2">
    <source>
        <dbReference type="Proteomes" id="UP000272888"/>
    </source>
</evidence>
<reference evidence="2" key="1">
    <citation type="submission" date="2018-09" db="EMBL/GenBank/DDBJ databases">
        <authorList>
            <person name="Livingstone P.G."/>
            <person name="Whitworth D.E."/>
        </authorList>
    </citation>
    <scope>NUCLEOTIDE SEQUENCE [LARGE SCALE GENOMIC DNA]</scope>
    <source>
        <strain evidence="2">CA051B</strain>
    </source>
</reference>
<organism evidence="1 2">
    <name type="scientific">Corallococcus llansteffanensis</name>
    <dbReference type="NCBI Taxonomy" id="2316731"/>
    <lineage>
        <taxon>Bacteria</taxon>
        <taxon>Pseudomonadati</taxon>
        <taxon>Myxococcota</taxon>
        <taxon>Myxococcia</taxon>
        <taxon>Myxococcales</taxon>
        <taxon>Cystobacterineae</taxon>
        <taxon>Myxococcaceae</taxon>
        <taxon>Corallococcus</taxon>
    </lineage>
</organism>
<evidence type="ECO:0000313" key="1">
    <source>
        <dbReference type="EMBL" id="RKH68284.1"/>
    </source>
</evidence>
<keyword evidence="2" id="KW-1185">Reference proteome</keyword>
<gene>
    <name evidence="1" type="ORF">D7V93_01580</name>
</gene>
<accession>A0A3A8QYR9</accession>
<protein>
    <submittedName>
        <fullName evidence="1">Uncharacterized protein</fullName>
    </submittedName>
</protein>